<evidence type="ECO:0000313" key="2">
    <source>
        <dbReference type="EMBL" id="RDX43625.1"/>
    </source>
</evidence>
<accession>A0A371CTK9</accession>
<gene>
    <name evidence="2" type="ORF">OH76DRAFT_1192548</name>
</gene>
<name>A0A371CTK9_9APHY</name>
<feature type="region of interest" description="Disordered" evidence="1">
    <location>
        <begin position="106"/>
        <end position="160"/>
    </location>
</feature>
<dbReference type="Proteomes" id="UP000256964">
    <property type="component" value="Unassembled WGS sequence"/>
</dbReference>
<dbReference type="EMBL" id="KZ857462">
    <property type="protein sequence ID" value="RDX43625.1"/>
    <property type="molecule type" value="Genomic_DNA"/>
</dbReference>
<keyword evidence="3" id="KW-1185">Reference proteome</keyword>
<dbReference type="AlphaFoldDB" id="A0A371CTK9"/>
<organism evidence="2 3">
    <name type="scientific">Lentinus brumalis</name>
    <dbReference type="NCBI Taxonomy" id="2498619"/>
    <lineage>
        <taxon>Eukaryota</taxon>
        <taxon>Fungi</taxon>
        <taxon>Dikarya</taxon>
        <taxon>Basidiomycota</taxon>
        <taxon>Agaricomycotina</taxon>
        <taxon>Agaricomycetes</taxon>
        <taxon>Polyporales</taxon>
        <taxon>Polyporaceae</taxon>
        <taxon>Lentinus</taxon>
    </lineage>
</organism>
<sequence length="160" mass="17298">MHLTNDGKALDEVSDAVDEGTPPRASPTRSEERTLTLAVAGHSEQAQGAGPQLGRGVAVRCREGQDRFPSVRGGVRPRQELLPRAAREANVRVQCARAGRVQEDRARENGYLGGHGEAEHASGRLRPRYQPLSDRTPPADRGGYPPRWKAAVDAGRGPRP</sequence>
<reference evidence="2 3" key="1">
    <citation type="journal article" date="2018" name="Biotechnol. Biofuels">
        <title>Integrative visual omics of the white-rot fungus Polyporus brumalis exposes the biotechnological potential of its oxidative enzymes for delignifying raw plant biomass.</title>
        <authorList>
            <person name="Miyauchi S."/>
            <person name="Rancon A."/>
            <person name="Drula E."/>
            <person name="Hage H."/>
            <person name="Chaduli D."/>
            <person name="Favel A."/>
            <person name="Grisel S."/>
            <person name="Henrissat B."/>
            <person name="Herpoel-Gimbert I."/>
            <person name="Ruiz-Duenas F.J."/>
            <person name="Chevret D."/>
            <person name="Hainaut M."/>
            <person name="Lin J."/>
            <person name="Wang M."/>
            <person name="Pangilinan J."/>
            <person name="Lipzen A."/>
            <person name="Lesage-Meessen L."/>
            <person name="Navarro D."/>
            <person name="Riley R."/>
            <person name="Grigoriev I.V."/>
            <person name="Zhou S."/>
            <person name="Raouche S."/>
            <person name="Rosso M.N."/>
        </authorList>
    </citation>
    <scope>NUCLEOTIDE SEQUENCE [LARGE SCALE GENOMIC DNA]</scope>
    <source>
        <strain evidence="2 3">BRFM 1820</strain>
    </source>
</reference>
<feature type="region of interest" description="Disordered" evidence="1">
    <location>
        <begin position="1"/>
        <end position="33"/>
    </location>
</feature>
<protein>
    <submittedName>
        <fullName evidence="2">Uncharacterized protein</fullName>
    </submittedName>
</protein>
<evidence type="ECO:0000256" key="1">
    <source>
        <dbReference type="SAM" id="MobiDB-lite"/>
    </source>
</evidence>
<proteinExistence type="predicted"/>
<evidence type="ECO:0000313" key="3">
    <source>
        <dbReference type="Proteomes" id="UP000256964"/>
    </source>
</evidence>